<keyword evidence="1" id="KW-0812">Transmembrane</keyword>
<keyword evidence="1" id="KW-0472">Membrane</keyword>
<dbReference type="OrthoDB" id="490474at2"/>
<reference evidence="2 3" key="1">
    <citation type="submission" date="2018-03" db="EMBL/GenBank/DDBJ databases">
        <title>Genomic Encyclopedia of Archaeal and Bacterial Type Strains, Phase II (KMG-II): from individual species to whole genera.</title>
        <authorList>
            <person name="Goeker M."/>
        </authorList>
    </citation>
    <scope>NUCLEOTIDE SEQUENCE [LARGE SCALE GENOMIC DNA]</scope>
    <source>
        <strain evidence="2 3">DSM 29328</strain>
    </source>
</reference>
<evidence type="ECO:0000313" key="2">
    <source>
        <dbReference type="EMBL" id="PRY23099.1"/>
    </source>
</evidence>
<dbReference type="RefSeq" id="WP_106205409.1">
    <property type="nucleotide sequence ID" value="NZ_PVTD01000005.1"/>
</dbReference>
<keyword evidence="1" id="KW-1133">Transmembrane helix</keyword>
<gene>
    <name evidence="2" type="ORF">CLV78_105151</name>
</gene>
<protein>
    <submittedName>
        <fullName evidence="2">Putative secreted protein</fullName>
    </submittedName>
</protein>
<evidence type="ECO:0000313" key="3">
    <source>
        <dbReference type="Proteomes" id="UP000239480"/>
    </source>
</evidence>
<sequence>METKIGLAGLAVALVLASGTEGVAATAAISSISGGGSFGSYYGGTSDDVVGWDFTLSTDVTVTHFGIYDDGSLSSDHMVGIWNSGQTLVGSGTVDSLATLINGFHYSPVTNFVLAAGTYTIGAVYTSNDDDSYLSGPTVATSPEISVVQGRYPSSGDLGFVFPASISGNSGRYGANFLYEIAAVPVPASLLFGMTALAGLGVAGRRKRRRT</sequence>
<accession>A0A2T0RPI4</accession>
<keyword evidence="3" id="KW-1185">Reference proteome</keyword>
<dbReference type="Proteomes" id="UP000239480">
    <property type="component" value="Unassembled WGS sequence"/>
</dbReference>
<dbReference type="EMBL" id="PVTD01000005">
    <property type="protein sequence ID" value="PRY23099.1"/>
    <property type="molecule type" value="Genomic_DNA"/>
</dbReference>
<evidence type="ECO:0000256" key="1">
    <source>
        <dbReference type="SAM" id="Phobius"/>
    </source>
</evidence>
<feature type="transmembrane region" description="Helical" evidence="1">
    <location>
        <begin position="177"/>
        <end position="203"/>
    </location>
</feature>
<organism evidence="2 3">
    <name type="scientific">Aliiruegeria haliotis</name>
    <dbReference type="NCBI Taxonomy" id="1280846"/>
    <lineage>
        <taxon>Bacteria</taxon>
        <taxon>Pseudomonadati</taxon>
        <taxon>Pseudomonadota</taxon>
        <taxon>Alphaproteobacteria</taxon>
        <taxon>Rhodobacterales</taxon>
        <taxon>Roseobacteraceae</taxon>
        <taxon>Aliiruegeria</taxon>
    </lineage>
</organism>
<dbReference type="AlphaFoldDB" id="A0A2T0RPI4"/>
<proteinExistence type="predicted"/>
<name>A0A2T0RPI4_9RHOB</name>
<comment type="caution">
    <text evidence="2">The sequence shown here is derived from an EMBL/GenBank/DDBJ whole genome shotgun (WGS) entry which is preliminary data.</text>
</comment>